<dbReference type="PANTHER" id="PTHR47766:SF1">
    <property type="entry name" value="PROTEIN EFR3"/>
    <property type="match status" value="1"/>
</dbReference>
<dbReference type="GO" id="GO:0072659">
    <property type="term" value="P:protein localization to plasma membrane"/>
    <property type="evidence" value="ECO:0007669"/>
    <property type="project" value="InterPro"/>
</dbReference>
<dbReference type="InterPro" id="IPR039786">
    <property type="entry name" value="EFR3"/>
</dbReference>
<organism evidence="4 5">
    <name type="scientific">Zygotorulaspora mrakii</name>
    <name type="common">Zygosaccharomyces mrakii</name>
    <dbReference type="NCBI Taxonomy" id="42260"/>
    <lineage>
        <taxon>Eukaryota</taxon>
        <taxon>Fungi</taxon>
        <taxon>Dikarya</taxon>
        <taxon>Ascomycota</taxon>
        <taxon>Saccharomycotina</taxon>
        <taxon>Saccharomycetes</taxon>
        <taxon>Saccharomycetales</taxon>
        <taxon>Saccharomycetaceae</taxon>
        <taxon>Zygotorulaspora</taxon>
    </lineage>
</organism>
<accession>A0A7H9AXW8</accession>
<feature type="region of interest" description="Disordered" evidence="3">
    <location>
        <begin position="577"/>
        <end position="604"/>
    </location>
</feature>
<gene>
    <name evidence="4" type="ORF">HG535_0B01790</name>
</gene>
<dbReference type="GO" id="GO:0005886">
    <property type="term" value="C:plasma membrane"/>
    <property type="evidence" value="ECO:0007669"/>
    <property type="project" value="TreeGrafter"/>
</dbReference>
<evidence type="ECO:0000313" key="4">
    <source>
        <dbReference type="EMBL" id="QLG71141.1"/>
    </source>
</evidence>
<dbReference type="EMBL" id="CP058605">
    <property type="protein sequence ID" value="QLG71141.1"/>
    <property type="molecule type" value="Genomic_DNA"/>
</dbReference>
<dbReference type="KEGG" id="zmk:HG535_0B01790"/>
<feature type="region of interest" description="Disordered" evidence="3">
    <location>
        <begin position="638"/>
        <end position="660"/>
    </location>
</feature>
<keyword evidence="5" id="KW-1185">Reference proteome</keyword>
<feature type="compositionally biased region" description="Polar residues" evidence="3">
    <location>
        <begin position="577"/>
        <end position="603"/>
    </location>
</feature>
<dbReference type="GeneID" id="59234802"/>
<dbReference type="AlphaFoldDB" id="A0A7H9AXW8"/>
<dbReference type="InterPro" id="IPR049150">
    <property type="entry name" value="EFR3_HEAT-like_rpt"/>
</dbReference>
<dbReference type="Proteomes" id="UP000509704">
    <property type="component" value="Chromosome 2"/>
</dbReference>
<dbReference type="PANTHER" id="PTHR47766">
    <property type="entry name" value="PROTEIN EFR3"/>
    <property type="match status" value="1"/>
</dbReference>
<dbReference type="OrthoDB" id="19232at2759"/>
<dbReference type="Pfam" id="PF21072">
    <property type="entry name" value="EFR3"/>
    <property type="match status" value="1"/>
</dbReference>
<evidence type="ECO:0000256" key="3">
    <source>
        <dbReference type="SAM" id="MobiDB-lite"/>
    </source>
</evidence>
<comment type="similarity">
    <text evidence="1">Belongs to the EFR3 family.</text>
</comment>
<name>A0A7H9AXW8_ZYGMR</name>
<evidence type="ECO:0000313" key="5">
    <source>
        <dbReference type="Proteomes" id="UP000509704"/>
    </source>
</evidence>
<dbReference type="RefSeq" id="XP_037142869.1">
    <property type="nucleotide sequence ID" value="XM_037286974.1"/>
</dbReference>
<evidence type="ECO:0000256" key="2">
    <source>
        <dbReference type="ARBA" id="ARBA00017967"/>
    </source>
</evidence>
<protein>
    <recommendedName>
        <fullName evidence="2">Protein EFR3</fullName>
    </recommendedName>
</protein>
<reference evidence="4 5" key="1">
    <citation type="submission" date="2020-07" db="EMBL/GenBank/DDBJ databases">
        <title>The yeast mating-type switching endonuclease HO is a domesticated member of an unorthodox homing genetic element family.</title>
        <authorList>
            <person name="Coughlan A.Y."/>
            <person name="Lombardi L."/>
            <person name="Braun-Galleani S."/>
            <person name="Martos A.R."/>
            <person name="Galeote V."/>
            <person name="Bigey F."/>
            <person name="Dequin S."/>
            <person name="Byrne K.P."/>
            <person name="Wolfe K.H."/>
        </authorList>
    </citation>
    <scope>NUCLEOTIDE SEQUENCE [LARGE SCALE GENOMIC DNA]</scope>
    <source>
        <strain evidence="4 5">NRRL Y-6702</strain>
    </source>
</reference>
<feature type="region of interest" description="Disordered" evidence="3">
    <location>
        <begin position="713"/>
        <end position="749"/>
    </location>
</feature>
<proteinExistence type="inferred from homology"/>
<evidence type="ECO:0000256" key="1">
    <source>
        <dbReference type="ARBA" id="ARBA00010216"/>
    </source>
</evidence>
<sequence>MQLFAPKHQKLVNQCYPSGRTTDKKPKSSETSYLLYYVNSRRSKLEKVSTYLVKRTVADLNRRRVGNVSVTLELMAQIITNCKENLNVFVKDFLSIMQRIVSNNNFNNDVTVVELVEKTYCNICQNVDGALFSGDSEFVKMYQAFVTIYFKVVNDSLHNDDLVLKGCIDISQTKNIASSPQIKHLIPESVHCVLVKFVERNPRYKLPHLDPSGDQNLGKRLSRTQTRTLGLDDIQDTEADLSVRALKSYFGTTETDKLSASIRSLSDFIQTTPNKDLLEFICNGIPVQLRYIVVLLLIRQLNIKTSKHIIILKLVSSLLVSDVSIVGLSILDMMRKILKFQMENISQFDIVEQCSLTLADLNNKIYYRGQTSDMLYELIVKLKSTKNTNEISVLNGDVKQLLKQIVSPCLSLELFLDLAPFAAENEIVSLFDAVEDQTSGGWLFSRLFELIRKLKSSDHQRSLMHKVFEKYKNLALLSGLKYFTESVAESEPAYYIYHIEAARYLDIDDYRSQTEYKRETNSIFTKEDLVNFYSDVGSNKYSKKGMQILLSQNMQMSNSDLLSDTNGRSTIVGSLEGVTQDSSSEAIRSQNQEMNGNKKSNGTALHDYKMDNSISLGPNNKSWGTYRFQTPKVADLKRAMSRKGQQNVKRESSLRGGSQSVKSRVTNITFLLSELKSLDDETSHIHDPDEDEIVGMDKPDLVKSHALKPSISVSGSNRKSFVKPTERSQDEFTDAVEEVPTTGTRGRLF</sequence>